<dbReference type="RefSeq" id="WP_211144939.1">
    <property type="nucleotide sequence ID" value="NZ_JAEEGB010000048.1"/>
</dbReference>
<dbReference type="Proteomes" id="UP000622687">
    <property type="component" value="Unassembled WGS sequence"/>
</dbReference>
<accession>A0A934M5Z2</accession>
<sequence>MPLKEELKALIIKSGWTMTDVVNRLNEKHNRDTTVQNFSSKLIRGTLKYSEVEEVLDLIGYEIEWVPKSNK</sequence>
<dbReference type="AlphaFoldDB" id="A0A934M5Z2"/>
<gene>
    <name evidence="1" type="ORF">I6U51_23260</name>
</gene>
<evidence type="ECO:0000313" key="1">
    <source>
        <dbReference type="EMBL" id="MBI6875595.1"/>
    </source>
</evidence>
<proteinExistence type="predicted"/>
<keyword evidence="2" id="KW-1185">Reference proteome</keyword>
<protein>
    <submittedName>
        <fullName evidence="1">LLM class flavin-dependent oxidoreductase</fullName>
    </submittedName>
</protein>
<evidence type="ECO:0000313" key="2">
    <source>
        <dbReference type="Proteomes" id="UP000622687"/>
    </source>
</evidence>
<dbReference type="EMBL" id="JAEEGB010000048">
    <property type="protein sequence ID" value="MBI6875595.1"/>
    <property type="molecule type" value="Genomic_DNA"/>
</dbReference>
<name>A0A934M5Z2_9CLOT</name>
<organism evidence="1 2">
    <name type="scientific">Clostridium aciditolerans</name>
    <dbReference type="NCBI Taxonomy" id="339861"/>
    <lineage>
        <taxon>Bacteria</taxon>
        <taxon>Bacillati</taxon>
        <taxon>Bacillota</taxon>
        <taxon>Clostridia</taxon>
        <taxon>Eubacteriales</taxon>
        <taxon>Clostridiaceae</taxon>
        <taxon>Clostridium</taxon>
    </lineage>
</organism>
<comment type="caution">
    <text evidence="1">The sequence shown here is derived from an EMBL/GenBank/DDBJ whole genome shotgun (WGS) entry which is preliminary data.</text>
</comment>
<reference evidence="1" key="1">
    <citation type="submission" date="2020-12" db="EMBL/GenBank/DDBJ databases">
        <title>Clostridium thailandense sp. nov., a novel acetogenic bacterium isolated from peat land soil in Thailand.</title>
        <authorList>
            <person name="Chaikitkaew S."/>
            <person name="Birkeland N.K."/>
        </authorList>
    </citation>
    <scope>NUCLEOTIDE SEQUENCE</scope>
    <source>
        <strain evidence="1">DSM 17425</strain>
    </source>
</reference>